<dbReference type="InterPro" id="IPR029069">
    <property type="entry name" value="HotDog_dom_sf"/>
</dbReference>
<accession>A0A1N7N7F4</accession>
<evidence type="ECO:0000313" key="4">
    <source>
        <dbReference type="EMBL" id="SIS94188.1"/>
    </source>
</evidence>
<dbReference type="InterPro" id="IPR003736">
    <property type="entry name" value="PAAI_dom"/>
</dbReference>
<keyword evidence="2" id="KW-0378">Hydrolase</keyword>
<evidence type="ECO:0000256" key="1">
    <source>
        <dbReference type="ARBA" id="ARBA00008324"/>
    </source>
</evidence>
<dbReference type="OrthoDB" id="9813282at2"/>
<dbReference type="PANTHER" id="PTHR21660">
    <property type="entry name" value="THIOESTERASE SUPERFAMILY MEMBER-RELATED"/>
    <property type="match status" value="1"/>
</dbReference>
<comment type="similarity">
    <text evidence="1">Belongs to the thioesterase PaaI family.</text>
</comment>
<dbReference type="InterPro" id="IPR006683">
    <property type="entry name" value="Thioestr_dom"/>
</dbReference>
<keyword evidence="5" id="KW-1185">Reference proteome</keyword>
<dbReference type="SUPFAM" id="SSF54637">
    <property type="entry name" value="Thioesterase/thiol ester dehydrase-isomerase"/>
    <property type="match status" value="1"/>
</dbReference>
<evidence type="ECO:0000256" key="2">
    <source>
        <dbReference type="ARBA" id="ARBA00022801"/>
    </source>
</evidence>
<evidence type="ECO:0000259" key="3">
    <source>
        <dbReference type="Pfam" id="PF03061"/>
    </source>
</evidence>
<proteinExistence type="inferred from homology"/>
<dbReference type="NCBIfam" id="TIGR00369">
    <property type="entry name" value="unchar_dom_1"/>
    <property type="match status" value="1"/>
</dbReference>
<dbReference type="Pfam" id="PF03061">
    <property type="entry name" value="4HBT"/>
    <property type="match status" value="1"/>
</dbReference>
<dbReference type="Gene3D" id="3.10.129.10">
    <property type="entry name" value="Hotdog Thioesterase"/>
    <property type="match status" value="1"/>
</dbReference>
<dbReference type="AlphaFoldDB" id="A0A1N7N7F4"/>
<dbReference type="InterPro" id="IPR039298">
    <property type="entry name" value="ACOT13"/>
</dbReference>
<dbReference type="GO" id="GO:0047617">
    <property type="term" value="F:fatty acyl-CoA hydrolase activity"/>
    <property type="evidence" value="ECO:0007669"/>
    <property type="project" value="InterPro"/>
</dbReference>
<dbReference type="RefSeq" id="WP_076485117.1">
    <property type="nucleotide sequence ID" value="NZ_FTOG01000007.1"/>
</dbReference>
<protein>
    <submittedName>
        <fullName evidence="4">Uncharacterized domain 1-containing protein</fullName>
    </submittedName>
</protein>
<feature type="domain" description="Thioesterase" evidence="3">
    <location>
        <begin position="71"/>
        <end position="147"/>
    </location>
</feature>
<reference evidence="5" key="1">
    <citation type="submission" date="2017-01" db="EMBL/GenBank/DDBJ databases">
        <authorList>
            <person name="Varghese N."/>
            <person name="Submissions S."/>
        </authorList>
    </citation>
    <scope>NUCLEOTIDE SEQUENCE [LARGE SCALE GENOMIC DNA]</scope>
    <source>
        <strain evidence="5">DSM 19945</strain>
    </source>
</reference>
<dbReference type="Proteomes" id="UP000186221">
    <property type="component" value="Unassembled WGS sequence"/>
</dbReference>
<organism evidence="4 5">
    <name type="scientific">Rhodobacter aestuarii</name>
    <dbReference type="NCBI Taxonomy" id="453582"/>
    <lineage>
        <taxon>Bacteria</taxon>
        <taxon>Pseudomonadati</taxon>
        <taxon>Pseudomonadota</taxon>
        <taxon>Alphaproteobacteria</taxon>
        <taxon>Rhodobacterales</taxon>
        <taxon>Rhodobacter group</taxon>
        <taxon>Rhodobacter</taxon>
    </lineage>
</organism>
<dbReference type="CDD" id="cd03443">
    <property type="entry name" value="PaaI_thioesterase"/>
    <property type="match status" value="1"/>
</dbReference>
<name>A0A1N7N7F4_9RHOB</name>
<dbReference type="PANTHER" id="PTHR21660:SF1">
    <property type="entry name" value="ACYL-COENZYME A THIOESTERASE 13"/>
    <property type="match status" value="1"/>
</dbReference>
<dbReference type="EMBL" id="FTOG01000007">
    <property type="protein sequence ID" value="SIS94188.1"/>
    <property type="molecule type" value="Genomic_DNA"/>
</dbReference>
<evidence type="ECO:0000313" key="5">
    <source>
        <dbReference type="Proteomes" id="UP000186221"/>
    </source>
</evidence>
<sequence>MTTQKFAETAADFLPLSEVGQMSGLDYVRKMMAGEVPSTTFARGCNYWISKVDPGLVELTGMPHHDHTNAFGGVHGGWYGVLLDTCLTCAVITGLQPGQVQTTLELKMNMLRAIPLGTEVVAVGRLEHIGRSTGVARGEIRGAKDGKTYALGTATCLVMAAPG</sequence>
<gene>
    <name evidence="4" type="ORF">SAMN05421580_10770</name>
</gene>
<dbReference type="STRING" id="453582.SAMN05421580_10770"/>